<dbReference type="SUPFAM" id="SSF49899">
    <property type="entry name" value="Concanavalin A-like lectins/glucanases"/>
    <property type="match status" value="1"/>
</dbReference>
<reference evidence="4 5" key="1">
    <citation type="submission" date="2024-09" db="EMBL/GenBank/DDBJ databases">
        <title>A chromosome-level genome assembly of Gray's grenadier anchovy, Coilia grayii.</title>
        <authorList>
            <person name="Fu Z."/>
        </authorList>
    </citation>
    <scope>NUCLEOTIDE SEQUENCE [LARGE SCALE GENOMIC DNA]</scope>
    <source>
        <strain evidence="4">G4</strain>
        <tissue evidence="4">Muscle</tissue>
    </source>
</reference>
<evidence type="ECO:0000313" key="5">
    <source>
        <dbReference type="Proteomes" id="UP001591681"/>
    </source>
</evidence>
<evidence type="ECO:0000256" key="2">
    <source>
        <dbReference type="SAM" id="SignalP"/>
    </source>
</evidence>
<evidence type="ECO:0000256" key="1">
    <source>
        <dbReference type="SAM" id="Coils"/>
    </source>
</evidence>
<dbReference type="InterPro" id="IPR003879">
    <property type="entry name" value="Butyrophylin_SPRY"/>
</dbReference>
<name>A0ABD1KDI2_9TELE</name>
<comment type="caution">
    <text evidence="4">The sequence shown here is derived from an EMBL/GenBank/DDBJ whole genome shotgun (WGS) entry which is preliminary data.</text>
</comment>
<feature type="coiled-coil region" evidence="1">
    <location>
        <begin position="172"/>
        <end position="249"/>
    </location>
</feature>
<proteinExistence type="predicted"/>
<evidence type="ECO:0000259" key="3">
    <source>
        <dbReference type="PROSITE" id="PS50188"/>
    </source>
</evidence>
<feature type="coiled-coil region" evidence="1">
    <location>
        <begin position="543"/>
        <end position="570"/>
    </location>
</feature>
<feature type="coiled-coil region" evidence="1">
    <location>
        <begin position="78"/>
        <end position="112"/>
    </location>
</feature>
<dbReference type="InterPro" id="IPR050143">
    <property type="entry name" value="TRIM/RBCC"/>
</dbReference>
<dbReference type="Gene3D" id="2.60.120.920">
    <property type="match status" value="1"/>
</dbReference>
<keyword evidence="1" id="KW-0175">Coiled coil</keyword>
<dbReference type="PRINTS" id="PR01407">
    <property type="entry name" value="BUTYPHLNCDUF"/>
</dbReference>
<dbReference type="SMART" id="SM00449">
    <property type="entry name" value="SPRY"/>
    <property type="match status" value="1"/>
</dbReference>
<dbReference type="PANTHER" id="PTHR24103">
    <property type="entry name" value="E3 UBIQUITIN-PROTEIN LIGASE TRIM"/>
    <property type="match status" value="1"/>
</dbReference>
<dbReference type="Proteomes" id="UP001591681">
    <property type="component" value="Unassembled WGS sequence"/>
</dbReference>
<dbReference type="InterPro" id="IPR001870">
    <property type="entry name" value="B30.2/SPRY"/>
</dbReference>
<dbReference type="Pfam" id="PF00622">
    <property type="entry name" value="SPRY"/>
    <property type="match status" value="1"/>
</dbReference>
<feature type="coiled-coil region" evidence="1">
    <location>
        <begin position="767"/>
        <end position="856"/>
    </location>
</feature>
<protein>
    <recommendedName>
        <fullName evidence="3">B30.2/SPRY domain-containing protein</fullName>
    </recommendedName>
</protein>
<organism evidence="4 5">
    <name type="scientific">Coilia grayii</name>
    <name type="common">Gray's grenadier anchovy</name>
    <dbReference type="NCBI Taxonomy" id="363190"/>
    <lineage>
        <taxon>Eukaryota</taxon>
        <taxon>Metazoa</taxon>
        <taxon>Chordata</taxon>
        <taxon>Craniata</taxon>
        <taxon>Vertebrata</taxon>
        <taxon>Euteleostomi</taxon>
        <taxon>Actinopterygii</taxon>
        <taxon>Neopterygii</taxon>
        <taxon>Teleostei</taxon>
        <taxon>Clupei</taxon>
        <taxon>Clupeiformes</taxon>
        <taxon>Clupeoidei</taxon>
        <taxon>Engraulidae</taxon>
        <taxon>Coilinae</taxon>
        <taxon>Coilia</taxon>
    </lineage>
</organism>
<keyword evidence="5" id="KW-1185">Reference proteome</keyword>
<dbReference type="InterPro" id="IPR003877">
    <property type="entry name" value="SPRY_dom"/>
</dbReference>
<feature type="coiled-coil region" evidence="1">
    <location>
        <begin position="273"/>
        <end position="349"/>
    </location>
</feature>
<feature type="coiled-coil region" evidence="1">
    <location>
        <begin position="599"/>
        <end position="742"/>
    </location>
</feature>
<dbReference type="PROSITE" id="PS50188">
    <property type="entry name" value="B302_SPRY"/>
    <property type="match status" value="1"/>
</dbReference>
<feature type="chain" id="PRO_5044778458" description="B30.2/SPRY domain-containing protein" evidence="2">
    <location>
        <begin position="22"/>
        <end position="1047"/>
    </location>
</feature>
<feature type="coiled-coil region" evidence="1">
    <location>
        <begin position="400"/>
        <end position="511"/>
    </location>
</feature>
<feature type="domain" description="B30.2/SPRY" evidence="3">
    <location>
        <begin position="843"/>
        <end position="1041"/>
    </location>
</feature>
<accession>A0ABD1KDI2</accession>
<gene>
    <name evidence="4" type="ORF">ACEWY4_006355</name>
</gene>
<sequence length="1047" mass="118255">MTRVLILALLLSPCLLHSTNSRHVGTADESASFFRVARSLKDKYKDLFETIETERYSKDNVEVETTFITACVGLEDEVKAMKGLVEAEKAQNKDLENTNFELKKQLREEVASNRQTGYESAMRVAEMQLKLSGWIDQMGSKTVKISKLTLRALSRYIEYKDLEIKIGKTEDSSKLTGMKKQLEQKKKELTQAEQELIASGGSSNLVLQVISLQEKIRELESKESDEDTLKEIAKLKKALKEKRTELQSSGGIDESSVLIPEIAASQDDILELYNKMQILISQSKAKIAELEKQLKDKRSKLKSLRESSDSSASEIAQLEKEVAKLEGKIVDQRRDKAAESKELEKAIQKKKDLLQGKVTDLQNNHGTDYDLILKVITKQLQMGEAQNEVCSGQTDTEELLSGIQKKLSAREEEILSLEAQNERLQKQVEQGSEEFSGLSDKYKAVQKELREKTALLTAAEEEKAKQELKVQEKVEENAKLEKTITALEKSKAEMEDSCSSLKDKYKDLKTKFEEDMSKIEGVPKLVLKINTLNSEIESLKRAVDRDSGDKTELKKKLAEKQEQLEAAEKDLGDTSPSSKSIKELITIIKERATIKADTNSDYLRQISDLEEELNKRIKQLTGKEAERMEAVVRVMEQQDEITQLKRRLSKTKQDSSQKIAEKEAELEKKKNEINELIAKDCGSNKRKVEIASLESEAKKLQAEIKALRESAERDIAALEKRLKKKEEDVKTSSEKLESLDKKGALIAKAIKMQDEMKDILNGEKTLKQTTADEISDLKKQLQEKESENAELKAKNEELLSGAKKAKACATLEEANEALKADKTKLQDLLKAKEEENKKLMDKVGELDKKAAEEKEKEIKVAQPAIDPDTAHEKLQLSKDFKEMKLLVNPLNLAKLSTRYDVALGAMAKTGFDSGRQYWEVSVGGKLCYILGVAGEAAQRKGTIRYLPRFQYWTLRLSRNDELIALDKKQKMLMRQGTDKPTKIGVLIDFKKKEISFYDAGRKAHMYSFSNVDTESKLFPFMSTCEDTDVGSPPMVFNAEASADYITS</sequence>
<dbReference type="AlphaFoldDB" id="A0ABD1KDI2"/>
<dbReference type="InterPro" id="IPR043136">
    <property type="entry name" value="B30.2/SPRY_sf"/>
</dbReference>
<evidence type="ECO:0000313" key="4">
    <source>
        <dbReference type="EMBL" id="KAL2097148.1"/>
    </source>
</evidence>
<dbReference type="EMBL" id="JBHFQA010000006">
    <property type="protein sequence ID" value="KAL2097148.1"/>
    <property type="molecule type" value="Genomic_DNA"/>
</dbReference>
<keyword evidence="2" id="KW-0732">Signal</keyword>
<feature type="signal peptide" evidence="2">
    <location>
        <begin position="1"/>
        <end position="21"/>
    </location>
</feature>
<dbReference type="InterPro" id="IPR013320">
    <property type="entry name" value="ConA-like_dom_sf"/>
</dbReference>